<sequence>MSWRTPETSRTKVLLLIILISERESKWSTADRIPVLRAKIMACRRAKASAIRGDETNVSVAACWDGVTGSSIIQPKPAQPVEGFQAASMKIEEWAGRLGFVSSGVKSLRWKRSWFLESQMDHTIQDESNPAAKPTGGRDGIFLEASSPESEAVYLSVVPVRGVIKEQIRDS</sequence>
<name>A0A8S9NST7_BRACR</name>
<reference evidence="1" key="1">
    <citation type="submission" date="2019-12" db="EMBL/GenBank/DDBJ databases">
        <title>Genome sequencing and annotation of Brassica cretica.</title>
        <authorList>
            <person name="Studholme D.J."/>
            <person name="Sarris P."/>
        </authorList>
    </citation>
    <scope>NUCLEOTIDE SEQUENCE</scope>
    <source>
        <strain evidence="1">PFS-109/04</strain>
        <tissue evidence="1">Leaf</tissue>
    </source>
</reference>
<organism evidence="1 2">
    <name type="scientific">Brassica cretica</name>
    <name type="common">Mustard</name>
    <dbReference type="NCBI Taxonomy" id="69181"/>
    <lineage>
        <taxon>Eukaryota</taxon>
        <taxon>Viridiplantae</taxon>
        <taxon>Streptophyta</taxon>
        <taxon>Embryophyta</taxon>
        <taxon>Tracheophyta</taxon>
        <taxon>Spermatophyta</taxon>
        <taxon>Magnoliopsida</taxon>
        <taxon>eudicotyledons</taxon>
        <taxon>Gunneridae</taxon>
        <taxon>Pentapetalae</taxon>
        <taxon>rosids</taxon>
        <taxon>malvids</taxon>
        <taxon>Brassicales</taxon>
        <taxon>Brassicaceae</taxon>
        <taxon>Brassiceae</taxon>
        <taxon>Brassica</taxon>
    </lineage>
</organism>
<proteinExistence type="predicted"/>
<dbReference type="AlphaFoldDB" id="A0A8S9NST7"/>
<accession>A0A8S9NST7</accession>
<evidence type="ECO:0000313" key="1">
    <source>
        <dbReference type="EMBL" id="KAF3508058.1"/>
    </source>
</evidence>
<dbReference type="EMBL" id="QGKX02001521">
    <property type="protein sequence ID" value="KAF3508058.1"/>
    <property type="molecule type" value="Genomic_DNA"/>
</dbReference>
<dbReference type="Proteomes" id="UP000712600">
    <property type="component" value="Unassembled WGS sequence"/>
</dbReference>
<protein>
    <submittedName>
        <fullName evidence="1">Uncharacterized protein</fullName>
    </submittedName>
</protein>
<evidence type="ECO:0000313" key="2">
    <source>
        <dbReference type="Proteomes" id="UP000712600"/>
    </source>
</evidence>
<comment type="caution">
    <text evidence="1">The sequence shown here is derived from an EMBL/GenBank/DDBJ whole genome shotgun (WGS) entry which is preliminary data.</text>
</comment>
<gene>
    <name evidence="1" type="ORF">F2Q69_00006370</name>
</gene>